<keyword evidence="2" id="KW-0488">Methylation</keyword>
<accession>A0A1F2UWJ6</accession>
<dbReference type="GO" id="GO:0015627">
    <property type="term" value="C:type II protein secretion system complex"/>
    <property type="evidence" value="ECO:0007669"/>
    <property type="project" value="InterPro"/>
</dbReference>
<dbReference type="Pfam" id="PF22434">
    <property type="entry name" value="PilW_C"/>
    <property type="match status" value="1"/>
</dbReference>
<dbReference type="GO" id="GO:0016020">
    <property type="term" value="C:membrane"/>
    <property type="evidence" value="ECO:0007669"/>
    <property type="project" value="UniProtKB-SubCell"/>
</dbReference>
<proteinExistence type="predicted"/>
<dbReference type="SUPFAM" id="SSF54523">
    <property type="entry name" value="Pili subunits"/>
    <property type="match status" value="1"/>
</dbReference>
<evidence type="ECO:0000256" key="6">
    <source>
        <dbReference type="SAM" id="Phobius"/>
    </source>
</evidence>
<reference evidence="7 8" key="1">
    <citation type="journal article" date="2016" name="Nat. Commun.">
        <title>Thousands of microbial genomes shed light on interconnected biogeochemical processes in an aquifer system.</title>
        <authorList>
            <person name="Anantharaman K."/>
            <person name="Brown C.T."/>
            <person name="Hug L.A."/>
            <person name="Sharon I."/>
            <person name="Castelle C.J."/>
            <person name="Probst A.J."/>
            <person name="Thomas B.C."/>
            <person name="Singh A."/>
            <person name="Wilkins M.J."/>
            <person name="Karaoz U."/>
            <person name="Brodie E.L."/>
            <person name="Williams K.H."/>
            <person name="Hubbard S.S."/>
            <person name="Banfield J.F."/>
        </authorList>
    </citation>
    <scope>NUCLEOTIDE SEQUENCE [LARGE SCALE GENOMIC DNA]</scope>
</reference>
<dbReference type="GO" id="GO:0015628">
    <property type="term" value="P:protein secretion by the type II secretion system"/>
    <property type="evidence" value="ECO:0007669"/>
    <property type="project" value="InterPro"/>
</dbReference>
<dbReference type="PROSITE" id="PS00409">
    <property type="entry name" value="PROKAR_NTER_METHYL"/>
    <property type="match status" value="1"/>
</dbReference>
<comment type="caution">
    <text evidence="7">The sequence shown here is derived from an EMBL/GenBank/DDBJ whole genome shotgun (WGS) entry which is preliminary data.</text>
</comment>
<evidence type="ECO:0000256" key="2">
    <source>
        <dbReference type="ARBA" id="ARBA00022481"/>
    </source>
</evidence>
<dbReference type="PRINTS" id="PR00813">
    <property type="entry name" value="BCTERIALGSPG"/>
</dbReference>
<dbReference type="Pfam" id="PF07963">
    <property type="entry name" value="N_methyl"/>
    <property type="match status" value="1"/>
</dbReference>
<dbReference type="Gene3D" id="3.30.700.10">
    <property type="entry name" value="Glycoprotein, Type 4 Pilin"/>
    <property type="match status" value="1"/>
</dbReference>
<evidence type="ECO:0000256" key="1">
    <source>
        <dbReference type="ARBA" id="ARBA00004167"/>
    </source>
</evidence>
<evidence type="ECO:0000256" key="5">
    <source>
        <dbReference type="ARBA" id="ARBA00023136"/>
    </source>
</evidence>
<dbReference type="InterPro" id="IPR045584">
    <property type="entry name" value="Pilin-like"/>
</dbReference>
<sequence length="83" mass="9027">MRKKGFTLIELMVVIAIIGVLSSVLAPQIFKQINKGRQSAVVSFYNNLKTATSSYYADTEQWPATGATGIGCLTALHTMSLLF</sequence>
<evidence type="ECO:0000256" key="4">
    <source>
        <dbReference type="ARBA" id="ARBA00022989"/>
    </source>
</evidence>
<gene>
    <name evidence="7" type="ORF">A2074_08370</name>
</gene>
<organism evidence="7 8">
    <name type="scientific">Candidatus Aquicultor primus</name>
    <dbReference type="NCBI Taxonomy" id="1797195"/>
    <lineage>
        <taxon>Bacteria</taxon>
        <taxon>Bacillati</taxon>
        <taxon>Actinomycetota</taxon>
        <taxon>Candidatus Aquicultoria</taxon>
        <taxon>Candidatus Aquicultorales</taxon>
        <taxon>Candidatus Aquicultoraceae</taxon>
        <taxon>Candidatus Aquicultor</taxon>
    </lineage>
</organism>
<protein>
    <recommendedName>
        <fullName evidence="9">Prepilin-type N-terminal cleavage/methylation domain-containing protein</fullName>
    </recommendedName>
</protein>
<dbReference type="AlphaFoldDB" id="A0A1F2UWJ6"/>
<evidence type="ECO:0000313" key="8">
    <source>
        <dbReference type="Proteomes" id="UP000178086"/>
    </source>
</evidence>
<dbReference type="EMBL" id="MELI01000008">
    <property type="protein sequence ID" value="OFW35746.1"/>
    <property type="molecule type" value="Genomic_DNA"/>
</dbReference>
<dbReference type="PANTHER" id="PTHR30093">
    <property type="entry name" value="GENERAL SECRETION PATHWAY PROTEIN G"/>
    <property type="match status" value="1"/>
</dbReference>
<evidence type="ECO:0000256" key="3">
    <source>
        <dbReference type="ARBA" id="ARBA00022692"/>
    </source>
</evidence>
<keyword evidence="3 6" id="KW-0812">Transmembrane</keyword>
<feature type="transmembrane region" description="Helical" evidence="6">
    <location>
        <begin position="6"/>
        <end position="30"/>
    </location>
</feature>
<keyword evidence="5 6" id="KW-0472">Membrane</keyword>
<dbReference type="Proteomes" id="UP000178086">
    <property type="component" value="Unassembled WGS sequence"/>
</dbReference>
<dbReference type="NCBIfam" id="TIGR02532">
    <property type="entry name" value="IV_pilin_GFxxxE"/>
    <property type="match status" value="1"/>
</dbReference>
<comment type="subcellular location">
    <subcellularLocation>
        <location evidence="1">Membrane</location>
        <topology evidence="1">Single-pass membrane protein</topology>
    </subcellularLocation>
</comment>
<name>A0A1F2UWJ6_9ACTN</name>
<keyword evidence="4 6" id="KW-1133">Transmembrane helix</keyword>
<dbReference type="PANTHER" id="PTHR30093:SF44">
    <property type="entry name" value="TYPE II SECRETION SYSTEM CORE PROTEIN G"/>
    <property type="match status" value="1"/>
</dbReference>
<evidence type="ECO:0008006" key="9">
    <source>
        <dbReference type="Google" id="ProtNLM"/>
    </source>
</evidence>
<evidence type="ECO:0000313" key="7">
    <source>
        <dbReference type="EMBL" id="OFW35746.1"/>
    </source>
</evidence>
<dbReference type="InterPro" id="IPR012902">
    <property type="entry name" value="N_methyl_site"/>
</dbReference>
<dbReference type="InterPro" id="IPR000983">
    <property type="entry name" value="Bac_GSPG_pilin"/>
</dbReference>